<proteinExistence type="predicted"/>
<gene>
    <name evidence="1" type="ORF">P167DRAFT_536672</name>
</gene>
<sequence length="72" mass="7964">MSVRYVSTASTIVQQLASVCCLLLFMAPALHQAATFYCVLLCLRELPDDLRQKGLAEKAMKKEGGKRNMNST</sequence>
<dbReference type="EMBL" id="ML119135">
    <property type="protein sequence ID" value="RPB11513.1"/>
    <property type="molecule type" value="Genomic_DNA"/>
</dbReference>
<dbReference type="Proteomes" id="UP000277580">
    <property type="component" value="Unassembled WGS sequence"/>
</dbReference>
<accession>A0A3N4KLS1</accession>
<protein>
    <submittedName>
        <fullName evidence="1">Uncharacterized protein</fullName>
    </submittedName>
</protein>
<dbReference type="InParanoid" id="A0A3N4KLS1"/>
<evidence type="ECO:0000313" key="1">
    <source>
        <dbReference type="EMBL" id="RPB11513.1"/>
    </source>
</evidence>
<dbReference type="AlphaFoldDB" id="A0A3N4KLS1"/>
<name>A0A3N4KLS1_9PEZI</name>
<reference evidence="1 2" key="1">
    <citation type="journal article" date="2018" name="Nat. Ecol. Evol.">
        <title>Pezizomycetes genomes reveal the molecular basis of ectomycorrhizal truffle lifestyle.</title>
        <authorList>
            <person name="Murat C."/>
            <person name="Payen T."/>
            <person name="Noel B."/>
            <person name="Kuo A."/>
            <person name="Morin E."/>
            <person name="Chen J."/>
            <person name="Kohler A."/>
            <person name="Krizsan K."/>
            <person name="Balestrini R."/>
            <person name="Da Silva C."/>
            <person name="Montanini B."/>
            <person name="Hainaut M."/>
            <person name="Levati E."/>
            <person name="Barry K.W."/>
            <person name="Belfiori B."/>
            <person name="Cichocki N."/>
            <person name="Clum A."/>
            <person name="Dockter R.B."/>
            <person name="Fauchery L."/>
            <person name="Guy J."/>
            <person name="Iotti M."/>
            <person name="Le Tacon F."/>
            <person name="Lindquist E.A."/>
            <person name="Lipzen A."/>
            <person name="Malagnac F."/>
            <person name="Mello A."/>
            <person name="Molinier V."/>
            <person name="Miyauchi S."/>
            <person name="Poulain J."/>
            <person name="Riccioni C."/>
            <person name="Rubini A."/>
            <person name="Sitrit Y."/>
            <person name="Splivallo R."/>
            <person name="Traeger S."/>
            <person name="Wang M."/>
            <person name="Zifcakova L."/>
            <person name="Wipf D."/>
            <person name="Zambonelli A."/>
            <person name="Paolocci F."/>
            <person name="Nowrousian M."/>
            <person name="Ottonello S."/>
            <person name="Baldrian P."/>
            <person name="Spatafora J.W."/>
            <person name="Henrissat B."/>
            <person name="Nagy L.G."/>
            <person name="Aury J.M."/>
            <person name="Wincker P."/>
            <person name="Grigoriev I.V."/>
            <person name="Bonfante P."/>
            <person name="Martin F.M."/>
        </authorList>
    </citation>
    <scope>NUCLEOTIDE SEQUENCE [LARGE SCALE GENOMIC DNA]</scope>
    <source>
        <strain evidence="1 2">CCBAS932</strain>
    </source>
</reference>
<evidence type="ECO:0000313" key="2">
    <source>
        <dbReference type="Proteomes" id="UP000277580"/>
    </source>
</evidence>
<organism evidence="1 2">
    <name type="scientific">Morchella conica CCBAS932</name>
    <dbReference type="NCBI Taxonomy" id="1392247"/>
    <lineage>
        <taxon>Eukaryota</taxon>
        <taxon>Fungi</taxon>
        <taxon>Dikarya</taxon>
        <taxon>Ascomycota</taxon>
        <taxon>Pezizomycotina</taxon>
        <taxon>Pezizomycetes</taxon>
        <taxon>Pezizales</taxon>
        <taxon>Morchellaceae</taxon>
        <taxon>Morchella</taxon>
    </lineage>
</organism>
<keyword evidence="2" id="KW-1185">Reference proteome</keyword>